<evidence type="ECO:0000313" key="8">
    <source>
        <dbReference type="Proteomes" id="UP000700596"/>
    </source>
</evidence>
<dbReference type="GO" id="GO:0004672">
    <property type="term" value="F:protein kinase activity"/>
    <property type="evidence" value="ECO:0007669"/>
    <property type="project" value="InterPro"/>
</dbReference>
<accession>A0A9P9DKN6</accession>
<evidence type="ECO:0000256" key="4">
    <source>
        <dbReference type="ARBA" id="ARBA00022840"/>
    </source>
</evidence>
<keyword evidence="4" id="KW-0067">ATP-binding</keyword>
<dbReference type="CDD" id="cd00180">
    <property type="entry name" value="PKc"/>
    <property type="match status" value="1"/>
</dbReference>
<evidence type="ECO:0000256" key="5">
    <source>
        <dbReference type="ARBA" id="ARBA00037982"/>
    </source>
</evidence>
<dbReference type="SUPFAM" id="SSF56112">
    <property type="entry name" value="Protein kinase-like (PK-like)"/>
    <property type="match status" value="1"/>
</dbReference>
<evidence type="ECO:0000313" key="7">
    <source>
        <dbReference type="EMBL" id="KAH7120969.1"/>
    </source>
</evidence>
<dbReference type="PROSITE" id="PS50011">
    <property type="entry name" value="PROTEIN_KINASE_DOM"/>
    <property type="match status" value="1"/>
</dbReference>
<dbReference type="InterPro" id="IPR008271">
    <property type="entry name" value="Ser/Thr_kinase_AS"/>
</dbReference>
<dbReference type="Pfam" id="PF00069">
    <property type="entry name" value="Pkinase"/>
    <property type="match status" value="1"/>
</dbReference>
<keyword evidence="8" id="KW-1185">Reference proteome</keyword>
<dbReference type="PROSITE" id="PS00108">
    <property type="entry name" value="PROTEIN_KINASE_ST"/>
    <property type="match status" value="1"/>
</dbReference>
<keyword evidence="1" id="KW-0808">Transferase</keyword>
<keyword evidence="2" id="KW-0547">Nucleotide-binding</keyword>
<dbReference type="GO" id="GO:0005524">
    <property type="term" value="F:ATP binding"/>
    <property type="evidence" value="ECO:0007669"/>
    <property type="project" value="UniProtKB-KW"/>
</dbReference>
<name>A0A9P9DKN6_9PLEO</name>
<gene>
    <name evidence="7" type="ORF">B0J11DRAFT_581734</name>
</gene>
<comment type="similarity">
    <text evidence="5">Belongs to the protein kinase superfamily. Ser/Thr protein kinase family. GCN2 subfamily.</text>
</comment>
<reference evidence="7" key="1">
    <citation type="journal article" date="2021" name="Nat. Commun.">
        <title>Genetic determinants of endophytism in the Arabidopsis root mycobiome.</title>
        <authorList>
            <person name="Mesny F."/>
            <person name="Miyauchi S."/>
            <person name="Thiergart T."/>
            <person name="Pickel B."/>
            <person name="Atanasova L."/>
            <person name="Karlsson M."/>
            <person name="Huettel B."/>
            <person name="Barry K.W."/>
            <person name="Haridas S."/>
            <person name="Chen C."/>
            <person name="Bauer D."/>
            <person name="Andreopoulos W."/>
            <person name="Pangilinan J."/>
            <person name="LaButti K."/>
            <person name="Riley R."/>
            <person name="Lipzen A."/>
            <person name="Clum A."/>
            <person name="Drula E."/>
            <person name="Henrissat B."/>
            <person name="Kohler A."/>
            <person name="Grigoriev I.V."/>
            <person name="Martin F.M."/>
            <person name="Hacquard S."/>
        </authorList>
    </citation>
    <scope>NUCLEOTIDE SEQUENCE</scope>
    <source>
        <strain evidence="7">MPI-CAGE-CH-0243</strain>
    </source>
</reference>
<evidence type="ECO:0000256" key="2">
    <source>
        <dbReference type="ARBA" id="ARBA00022741"/>
    </source>
</evidence>
<dbReference type="SMART" id="SM00220">
    <property type="entry name" value="S_TKc"/>
    <property type="match status" value="1"/>
</dbReference>
<dbReference type="Proteomes" id="UP000700596">
    <property type="component" value="Unassembled WGS sequence"/>
</dbReference>
<dbReference type="Gene3D" id="1.10.510.10">
    <property type="entry name" value="Transferase(Phosphotransferase) domain 1"/>
    <property type="match status" value="1"/>
</dbReference>
<dbReference type="EMBL" id="JAGMWT010000010">
    <property type="protein sequence ID" value="KAH7120969.1"/>
    <property type="molecule type" value="Genomic_DNA"/>
</dbReference>
<dbReference type="AlphaFoldDB" id="A0A9P9DKN6"/>
<dbReference type="InterPro" id="IPR000719">
    <property type="entry name" value="Prot_kinase_dom"/>
</dbReference>
<evidence type="ECO:0000259" key="6">
    <source>
        <dbReference type="PROSITE" id="PS50011"/>
    </source>
</evidence>
<evidence type="ECO:0000256" key="3">
    <source>
        <dbReference type="ARBA" id="ARBA00022777"/>
    </source>
</evidence>
<dbReference type="GO" id="GO:0005737">
    <property type="term" value="C:cytoplasm"/>
    <property type="evidence" value="ECO:0007669"/>
    <property type="project" value="TreeGrafter"/>
</dbReference>
<dbReference type="GO" id="GO:0005634">
    <property type="term" value="C:nucleus"/>
    <property type="evidence" value="ECO:0007669"/>
    <property type="project" value="TreeGrafter"/>
</dbReference>
<organism evidence="7 8">
    <name type="scientific">Dendryphion nanum</name>
    <dbReference type="NCBI Taxonomy" id="256645"/>
    <lineage>
        <taxon>Eukaryota</taxon>
        <taxon>Fungi</taxon>
        <taxon>Dikarya</taxon>
        <taxon>Ascomycota</taxon>
        <taxon>Pezizomycotina</taxon>
        <taxon>Dothideomycetes</taxon>
        <taxon>Pleosporomycetidae</taxon>
        <taxon>Pleosporales</taxon>
        <taxon>Torulaceae</taxon>
        <taxon>Dendryphion</taxon>
    </lineage>
</organism>
<dbReference type="InterPro" id="IPR050339">
    <property type="entry name" value="CC_SR_Kinase"/>
</dbReference>
<keyword evidence="3 7" id="KW-0418">Kinase</keyword>
<evidence type="ECO:0000256" key="1">
    <source>
        <dbReference type="ARBA" id="ARBA00022679"/>
    </source>
</evidence>
<dbReference type="OrthoDB" id="4062651at2759"/>
<dbReference type="InterPro" id="IPR011009">
    <property type="entry name" value="Kinase-like_dom_sf"/>
</dbReference>
<dbReference type="Gene3D" id="3.30.200.20">
    <property type="entry name" value="Phosphorylase Kinase, domain 1"/>
    <property type="match status" value="1"/>
</dbReference>
<feature type="domain" description="Protein kinase" evidence="6">
    <location>
        <begin position="161"/>
        <end position="493"/>
    </location>
</feature>
<sequence>MEHDQVKYPDDIPGALSFQQATSQNFAYGSSVPRPESYMEKTFGSRLASSHYPTSRTGVDIGSPASYKTAHTTLSSYATAPGSNSYLAGSGPGTQEMRRRDWIPGSKAGTIELRSSEVFSSDWLKYLLSRGVILPADEELNWSGKGQHVEYDIEQANEIPLTFERVLGHSAMALVESVLCRRIRLARKKIKCHRRLQKKEVIKEVEHLQRVQHRHIIRVVGTYSVRQELSILLYPAAQWNLAEFMDEIYDTDSGPSILQSPTLEVLSNFNRRTLLAHDEYTRNHDELGFWRLWGLRNFLGCLSRAVHFIHEANVKHMDIKPKNILVRKCEVINLLGPCYRVYIADFGIARAYRSAADVETDSPISFTRTYAAPEVVLQDMRGFKADIFSLGCVFLEIIATLLSTRCNNERSALEDARCKGTEDEAFHANIESVQNWLNNLNKHPEDPDDITQPNTIIRSMLNEDPETRPSAHQVASLIQYHCTNCNFGPEPFEAAQKLESA</sequence>
<proteinExistence type="inferred from homology"/>
<dbReference type="PANTHER" id="PTHR11042">
    <property type="entry name" value="EUKARYOTIC TRANSLATION INITIATION FACTOR 2-ALPHA KINASE EIF2-ALPHA KINASE -RELATED"/>
    <property type="match status" value="1"/>
</dbReference>
<comment type="caution">
    <text evidence="7">The sequence shown here is derived from an EMBL/GenBank/DDBJ whole genome shotgun (WGS) entry which is preliminary data.</text>
</comment>
<protein>
    <submittedName>
        <fullName evidence="7">Kinase-like domain-containing protein</fullName>
    </submittedName>
</protein>